<feature type="transmembrane region" description="Helical" evidence="7">
    <location>
        <begin position="86"/>
        <end position="108"/>
    </location>
</feature>
<dbReference type="GO" id="GO:0005886">
    <property type="term" value="C:plasma membrane"/>
    <property type="evidence" value="ECO:0007669"/>
    <property type="project" value="UniProtKB-SubCell"/>
</dbReference>
<keyword evidence="10" id="KW-1185">Reference proteome</keyword>
<evidence type="ECO:0000313" key="10">
    <source>
        <dbReference type="Proteomes" id="UP000515928"/>
    </source>
</evidence>
<evidence type="ECO:0000256" key="1">
    <source>
        <dbReference type="ARBA" id="ARBA00004651"/>
    </source>
</evidence>
<evidence type="ECO:0000256" key="2">
    <source>
        <dbReference type="ARBA" id="ARBA00022448"/>
    </source>
</evidence>
<dbReference type="GO" id="GO:0015416">
    <property type="term" value="F:ABC-type phosphonate transporter activity"/>
    <property type="evidence" value="ECO:0007669"/>
    <property type="project" value="InterPro"/>
</dbReference>
<keyword evidence="2 7" id="KW-0813">Transport</keyword>
<sequence>MSFLKSILYPKSITLDNGKVVKPPIRMNVIISIILIILIYLSAKITGFNFSMLIQGGSEFFKFLTRMMPPNLGFAKDVMNPMLQTFAMSFLGTLLAAIFALPVAYLSATNMNQNTVTRTIIRFIMSIFRTIPVLIIALIMTYIFGLGTFAGMIAIFLFTFSIVTKMTYEQIEMVDMGPFEASISTGASRFQSFIASVIPQISGLYLSTILYNLEMNIRSAAVLGYVGAGGIGTLMNQSIGWRQYQNLATILLILLVSVVCIEALSRQIRKRLS</sequence>
<dbReference type="AlphaFoldDB" id="A0A7G9RYI5"/>
<feature type="transmembrane region" description="Helical" evidence="7">
    <location>
        <begin position="120"/>
        <end position="143"/>
    </location>
</feature>
<keyword evidence="4 7" id="KW-0812">Transmembrane</keyword>
<feature type="transmembrane region" description="Helical" evidence="7">
    <location>
        <begin position="217"/>
        <end position="235"/>
    </location>
</feature>
<keyword evidence="6 7" id="KW-0472">Membrane</keyword>
<dbReference type="PANTHER" id="PTHR30043:SF1">
    <property type="entry name" value="ABC TRANSPORT SYSTEM PERMEASE PROTEIN P69"/>
    <property type="match status" value="1"/>
</dbReference>
<feature type="transmembrane region" description="Helical" evidence="7">
    <location>
        <begin position="25"/>
        <end position="43"/>
    </location>
</feature>
<keyword evidence="3" id="KW-1003">Cell membrane</keyword>
<dbReference type="InterPro" id="IPR035906">
    <property type="entry name" value="MetI-like_sf"/>
</dbReference>
<gene>
    <name evidence="9" type="primary">phnE</name>
    <name evidence="9" type="ORF">H9L01_09880</name>
</gene>
<feature type="transmembrane region" description="Helical" evidence="7">
    <location>
        <begin position="149"/>
        <end position="168"/>
    </location>
</feature>
<accession>A0A7G9RYI5</accession>
<feature type="transmembrane region" description="Helical" evidence="7">
    <location>
        <begin position="247"/>
        <end position="265"/>
    </location>
</feature>
<dbReference type="Proteomes" id="UP000515928">
    <property type="component" value="Chromosome"/>
</dbReference>
<keyword evidence="5 7" id="KW-1133">Transmembrane helix</keyword>
<dbReference type="RefSeq" id="WP_187533784.1">
    <property type="nucleotide sequence ID" value="NZ_CBCSHU010000005.1"/>
</dbReference>
<comment type="similarity">
    <text evidence="7">Belongs to the binding-protein-dependent transport system permease family.</text>
</comment>
<comment type="subcellular location">
    <subcellularLocation>
        <location evidence="1 7">Cell membrane</location>
        <topology evidence="1 7">Multi-pass membrane protein</topology>
    </subcellularLocation>
</comment>
<name>A0A7G9RYI5_9FIRM</name>
<dbReference type="NCBIfam" id="TIGR01097">
    <property type="entry name" value="PhnE"/>
    <property type="match status" value="1"/>
</dbReference>
<dbReference type="SUPFAM" id="SSF161098">
    <property type="entry name" value="MetI-like"/>
    <property type="match status" value="1"/>
</dbReference>
<evidence type="ECO:0000256" key="5">
    <source>
        <dbReference type="ARBA" id="ARBA00022989"/>
    </source>
</evidence>
<dbReference type="InterPro" id="IPR000515">
    <property type="entry name" value="MetI-like"/>
</dbReference>
<reference evidence="9 10" key="1">
    <citation type="submission" date="2020-08" db="EMBL/GenBank/DDBJ databases">
        <title>Genome sequence of Erysipelothrix inopinata DSM 15511T.</title>
        <authorList>
            <person name="Hyun D.-W."/>
            <person name="Bae J.-W."/>
        </authorList>
    </citation>
    <scope>NUCLEOTIDE SEQUENCE [LARGE SCALE GENOMIC DNA]</scope>
    <source>
        <strain evidence="9 10">DSM 15511</strain>
    </source>
</reference>
<dbReference type="Pfam" id="PF00528">
    <property type="entry name" value="BPD_transp_1"/>
    <property type="match status" value="1"/>
</dbReference>
<dbReference type="PANTHER" id="PTHR30043">
    <property type="entry name" value="PHOSPHONATES TRANSPORT SYSTEM PERMEASE PROTEIN"/>
    <property type="match status" value="1"/>
</dbReference>
<organism evidence="9 10">
    <name type="scientific">Erysipelothrix inopinata</name>
    <dbReference type="NCBI Taxonomy" id="225084"/>
    <lineage>
        <taxon>Bacteria</taxon>
        <taxon>Bacillati</taxon>
        <taxon>Bacillota</taxon>
        <taxon>Erysipelotrichia</taxon>
        <taxon>Erysipelotrichales</taxon>
        <taxon>Erysipelotrichaceae</taxon>
        <taxon>Erysipelothrix</taxon>
    </lineage>
</organism>
<dbReference type="EMBL" id="CP060715">
    <property type="protein sequence ID" value="QNN60660.1"/>
    <property type="molecule type" value="Genomic_DNA"/>
</dbReference>
<evidence type="ECO:0000256" key="6">
    <source>
        <dbReference type="ARBA" id="ARBA00023136"/>
    </source>
</evidence>
<dbReference type="PROSITE" id="PS50928">
    <property type="entry name" value="ABC_TM1"/>
    <property type="match status" value="1"/>
</dbReference>
<evidence type="ECO:0000256" key="4">
    <source>
        <dbReference type="ARBA" id="ARBA00022692"/>
    </source>
</evidence>
<dbReference type="KEGG" id="eio:H9L01_09880"/>
<evidence type="ECO:0000256" key="3">
    <source>
        <dbReference type="ARBA" id="ARBA00022475"/>
    </source>
</evidence>
<dbReference type="Gene3D" id="1.10.3720.10">
    <property type="entry name" value="MetI-like"/>
    <property type="match status" value="1"/>
</dbReference>
<evidence type="ECO:0000256" key="7">
    <source>
        <dbReference type="RuleBase" id="RU363032"/>
    </source>
</evidence>
<evidence type="ECO:0000259" key="8">
    <source>
        <dbReference type="PROSITE" id="PS50928"/>
    </source>
</evidence>
<protein>
    <submittedName>
        <fullName evidence="9">Phosphonate ABC transporter, permease protein PhnE</fullName>
    </submittedName>
</protein>
<dbReference type="CDD" id="cd06261">
    <property type="entry name" value="TM_PBP2"/>
    <property type="match status" value="1"/>
</dbReference>
<dbReference type="InterPro" id="IPR005769">
    <property type="entry name" value="PhnE/PtxC"/>
</dbReference>
<proteinExistence type="inferred from homology"/>
<feature type="domain" description="ABC transmembrane type-1" evidence="8">
    <location>
        <begin position="82"/>
        <end position="265"/>
    </location>
</feature>
<evidence type="ECO:0000313" key="9">
    <source>
        <dbReference type="EMBL" id="QNN60660.1"/>
    </source>
</evidence>